<dbReference type="InterPro" id="IPR050534">
    <property type="entry name" value="Coronavir_polyprotein_1ab"/>
</dbReference>
<name>A0A0D6NIR4_9PROT</name>
<feature type="domain" description="TrwC relaxase" evidence="2">
    <location>
        <begin position="54"/>
        <end position="330"/>
    </location>
</feature>
<feature type="region of interest" description="Disordered" evidence="1">
    <location>
        <begin position="917"/>
        <end position="937"/>
    </location>
</feature>
<dbReference type="InterPro" id="IPR014862">
    <property type="entry name" value="TrwC"/>
</dbReference>
<evidence type="ECO:0000313" key="4">
    <source>
        <dbReference type="Proteomes" id="UP000032670"/>
    </source>
</evidence>
<feature type="region of interest" description="Disordered" evidence="1">
    <location>
        <begin position="291"/>
        <end position="317"/>
    </location>
</feature>
<proteinExistence type="predicted"/>
<feature type="compositionally biased region" description="Basic and acidic residues" evidence="1">
    <location>
        <begin position="291"/>
        <end position="300"/>
    </location>
</feature>
<dbReference type="NCBIfam" id="NF041492">
    <property type="entry name" value="MobF"/>
    <property type="match status" value="1"/>
</dbReference>
<gene>
    <name evidence="3" type="ORF">Abor_014_127</name>
</gene>
<dbReference type="Pfam" id="PF13604">
    <property type="entry name" value="AAA_30"/>
    <property type="match status" value="1"/>
</dbReference>
<dbReference type="Proteomes" id="UP000032670">
    <property type="component" value="Unassembled WGS sequence"/>
</dbReference>
<keyword evidence="4" id="KW-1185">Reference proteome</keyword>
<dbReference type="SUPFAM" id="SSF52540">
    <property type="entry name" value="P-loop containing nucleoside triphosphate hydrolases"/>
    <property type="match status" value="2"/>
</dbReference>
<dbReference type="RefSeq" id="WP_084594404.1">
    <property type="nucleotide sequence ID" value="NZ_BAMX01000014.1"/>
</dbReference>
<dbReference type="SUPFAM" id="SSF55464">
    <property type="entry name" value="Origin of replication-binding domain, RBD-like"/>
    <property type="match status" value="1"/>
</dbReference>
<sequence length="1025" mass="114135">MFTCTPISDVEYYIESVNQELVNQPDFGGSEQNPTQHTIIHPANRKRGDWSDRDRAAYYLDNGTGEKPGVWWTNARADVGQVLPFVFNGTEVKPQDFRNLASGRDPLTHETLIQTGKKRRVGYDLQFAASKSVSVLYAAGNRDQRDAIEDVQQEAVFKALEYVQQNGLIVTRCGHNGNDRQTPAELMAGTFLHTTSRSGDPQIHTHAVLLNVCRRADGTTGTIDNLELLKHQQEIGAIYRLALIHGLERRLGVKAIKDERNFRIVGVPESIEQKFSKRRDDILSEAREMGIDTASHREASDNISRNTRGSKSDLPSRAELNDRWDKEIKEEGWTKKSIWESALAVAAEERAKPRDTKTAFESALHQLTQTESVIEDRHLIGTILEHFQGRSVSVDEAIYHARNARNSKQIIELTGNDKNKSRDLFFATPEVIDAEREIVRISTDRRKERALVSKDIIDKAIASKATISEEQAELVRHALNRDGISVVEGSAGTGKSFSLGTASEAARDAGLRVWVTAPSHQAVSVIARDTSTDQTQAAVLRSFLNRISDPDHTQGIRLSRDDVVIVDEAGMISTKEMNELLRETAKAGAKVILAGDTRQLKPVAPGSPLRLISETINSSRINEIRRQKVDWQRNASRDFASGEIEKAVTAYADKDRIIIGTGEELRGRLIEDYIGDVKRDPTGTRLVLARTHNEVRNLNADLRNLLRQEGRITGSDIEIEALSRGIKPVAGSLSLATGDRLIFGENIKASGHMIRNNDVATIKDVCRDNTDGQPVVTLAFDRGFDVTTRWSDLERLSRSKGNDPDTRPLRVQHAYAVTIHSSQGASVDRTYVLNAAGMDKESLYVGMTRHKEDCHLYVDATRIGLNVRDNRIRRDGVSASISASGQLEAPDALDKDDPGDKVDHDAVIKQIIYEGEQSREKGNAADFSQHRRSWASAPTAEMAVQGEIERKQKEIERKKEDGPSSVELEGERIEEWIFGTEKTGARESVIPKKADDDAEKAAAEARRKAEEEARKHAQEGPVMRR</sequence>
<dbReference type="EMBL" id="BAMX01000014">
    <property type="protein sequence ID" value="GAN65962.1"/>
    <property type="molecule type" value="Genomic_DNA"/>
</dbReference>
<feature type="region of interest" description="Disordered" evidence="1">
    <location>
        <begin position="984"/>
        <end position="1025"/>
    </location>
</feature>
<dbReference type="Gene3D" id="3.40.50.300">
    <property type="entry name" value="P-loop containing nucleotide triphosphate hydrolases"/>
    <property type="match status" value="2"/>
</dbReference>
<evidence type="ECO:0000256" key="1">
    <source>
        <dbReference type="SAM" id="MobiDB-lite"/>
    </source>
</evidence>
<dbReference type="STRING" id="1231341.Abor_014_127"/>
<evidence type="ECO:0000259" key="2">
    <source>
        <dbReference type="Pfam" id="PF08751"/>
    </source>
</evidence>
<dbReference type="InterPro" id="IPR027417">
    <property type="entry name" value="P-loop_NTPase"/>
</dbReference>
<dbReference type="Pfam" id="PF08751">
    <property type="entry name" value="TrwC"/>
    <property type="match status" value="1"/>
</dbReference>
<comment type="caution">
    <text evidence="3">The sequence shown here is derived from an EMBL/GenBank/DDBJ whole genome shotgun (WGS) entry which is preliminary data.</text>
</comment>
<organism evidence="3 4">
    <name type="scientific">Acetobacter orientalis</name>
    <dbReference type="NCBI Taxonomy" id="146474"/>
    <lineage>
        <taxon>Bacteria</taxon>
        <taxon>Pseudomonadati</taxon>
        <taxon>Pseudomonadota</taxon>
        <taxon>Alphaproteobacteria</taxon>
        <taxon>Acetobacterales</taxon>
        <taxon>Acetobacteraceae</taxon>
        <taxon>Acetobacter</taxon>
    </lineage>
</organism>
<evidence type="ECO:0000313" key="3">
    <source>
        <dbReference type="EMBL" id="GAN65962.1"/>
    </source>
</evidence>
<dbReference type="CDD" id="cd17933">
    <property type="entry name" value="DEXSc_RecD-like"/>
    <property type="match status" value="1"/>
</dbReference>
<protein>
    <recommendedName>
        <fullName evidence="2">TrwC relaxase domain-containing protein</fullName>
    </recommendedName>
</protein>
<accession>A0A0D6NIR4</accession>
<dbReference type="PANTHER" id="PTHR43788">
    <property type="entry name" value="DNA2/NAM7 HELICASE FAMILY MEMBER"/>
    <property type="match status" value="1"/>
</dbReference>
<dbReference type="AlphaFoldDB" id="A0A0D6NIR4"/>
<dbReference type="GeneID" id="76204119"/>
<reference evidence="3 4" key="1">
    <citation type="submission" date="2012-11" db="EMBL/GenBank/DDBJ databases">
        <title>Whole genome sequence of Acetobacter orientalis 21F-2.</title>
        <authorList>
            <person name="Azuma Y."/>
            <person name="Higashiura N."/>
            <person name="Hirakawa H."/>
            <person name="Matsushita K."/>
        </authorList>
    </citation>
    <scope>NUCLEOTIDE SEQUENCE [LARGE SCALE GENOMIC DNA]</scope>
    <source>
        <strain evidence="3 4">21F-2</strain>
    </source>
</reference>
<feature type="compositionally biased region" description="Basic and acidic residues" evidence="1">
    <location>
        <begin position="984"/>
        <end position="1018"/>
    </location>
</feature>
<dbReference type="CDD" id="cd18809">
    <property type="entry name" value="SF1_C_RecD"/>
    <property type="match status" value="1"/>
</dbReference>
<accession>A0A6N3STJ3</accession>